<dbReference type="GeneID" id="14375544"/>
<feature type="compositionally biased region" description="Basic and acidic residues" evidence="1">
    <location>
        <begin position="15"/>
        <end position="24"/>
    </location>
</feature>
<dbReference type="KEGG" id="hru:Halru_0236"/>
<dbReference type="CDD" id="cd00090">
    <property type="entry name" value="HTH_ARSR"/>
    <property type="match status" value="1"/>
</dbReference>
<dbReference type="eggNOG" id="arCOG02776">
    <property type="taxonomic scope" value="Archaea"/>
</dbReference>
<dbReference type="EMBL" id="CP003050">
    <property type="protein sequence ID" value="AGB14882.1"/>
    <property type="molecule type" value="Genomic_DNA"/>
</dbReference>
<organism evidence="2 3">
    <name type="scientific">Halovivax ruber (strain DSM 18193 / JCM 13892 / XH-70)</name>
    <dbReference type="NCBI Taxonomy" id="797302"/>
    <lineage>
        <taxon>Archaea</taxon>
        <taxon>Methanobacteriati</taxon>
        <taxon>Methanobacteriota</taxon>
        <taxon>Stenosarchaea group</taxon>
        <taxon>Halobacteria</taxon>
        <taxon>Halobacteriales</taxon>
        <taxon>Natrialbaceae</taxon>
        <taxon>Halovivax</taxon>
    </lineage>
</organism>
<dbReference type="Proteomes" id="UP000010846">
    <property type="component" value="Chromosome"/>
</dbReference>
<dbReference type="InterPro" id="IPR036388">
    <property type="entry name" value="WH-like_DNA-bd_sf"/>
</dbReference>
<proteinExistence type="predicted"/>
<dbReference type="InterPro" id="IPR011991">
    <property type="entry name" value="ArsR-like_HTH"/>
</dbReference>
<gene>
    <name evidence="2" type="ordered locus">Halru_0236</name>
</gene>
<protein>
    <submittedName>
        <fullName evidence="2">Sugar-specific transcriptional regulator TrmB</fullName>
    </submittedName>
</protein>
<evidence type="ECO:0000313" key="3">
    <source>
        <dbReference type="Proteomes" id="UP000010846"/>
    </source>
</evidence>
<dbReference type="Gene3D" id="1.10.10.10">
    <property type="entry name" value="Winged helix-like DNA-binding domain superfamily/Winged helix DNA-binding domain"/>
    <property type="match status" value="1"/>
</dbReference>
<evidence type="ECO:0000313" key="2">
    <source>
        <dbReference type="EMBL" id="AGB14882.1"/>
    </source>
</evidence>
<dbReference type="RefSeq" id="WP_015299578.1">
    <property type="nucleotide sequence ID" value="NC_019964.1"/>
</dbReference>
<dbReference type="STRING" id="797302.Halru_0236"/>
<keyword evidence="3" id="KW-1185">Reference proteome</keyword>
<dbReference type="Pfam" id="PF24033">
    <property type="entry name" value="DUF7342"/>
    <property type="match status" value="1"/>
</dbReference>
<dbReference type="OrthoDB" id="240032at2157"/>
<dbReference type="InterPro" id="IPR036390">
    <property type="entry name" value="WH_DNA-bd_sf"/>
</dbReference>
<dbReference type="InterPro" id="IPR055766">
    <property type="entry name" value="DUF7342"/>
</dbReference>
<accession>L0IAC2</accession>
<name>L0IAC2_HALRX</name>
<dbReference type="HOGENOM" id="CLU_102823_1_1_2"/>
<feature type="region of interest" description="Disordered" evidence="1">
    <location>
        <begin position="1"/>
        <end position="24"/>
    </location>
</feature>
<reference evidence="2" key="1">
    <citation type="submission" date="2011-09" db="EMBL/GenBank/DDBJ databases">
        <title>Complete sequence of Halovivax ruber XH-70.</title>
        <authorList>
            <consortium name="US DOE Joint Genome Institute"/>
            <person name="Lucas S."/>
            <person name="Han J."/>
            <person name="Lapidus A."/>
            <person name="Cheng J.-F."/>
            <person name="Goodwin L."/>
            <person name="Pitluck S."/>
            <person name="Peters L."/>
            <person name="Mikhailova N."/>
            <person name="Davenport K."/>
            <person name="Detter J.C."/>
            <person name="Han C."/>
            <person name="Tapia R."/>
            <person name="Land M."/>
            <person name="Hauser L."/>
            <person name="Kyrpides N."/>
            <person name="Ivanova N."/>
            <person name="Pagani I."/>
            <person name="Sproer C."/>
            <person name="Anderson I."/>
            <person name="Woyke T."/>
        </authorList>
    </citation>
    <scope>NUCLEOTIDE SEQUENCE</scope>
    <source>
        <strain evidence="2">XH-70</strain>
    </source>
</reference>
<sequence length="178" mass="19766">MTGFDPVQPGDDGEPDRSRWQGDRDTFDRVYDTLLGITEPTAATEIAEIAGCSPNAAKKHLDRLAEMGVATAASTSRPTTYERNEGYLEWQTATRIAQELSVADIVDRVERLEDERDAYEVRFGATDPAAVSAFDSDDHGDVHDRMAAIADWHATIRDIRQYELARQIAQNDGRLLPA</sequence>
<dbReference type="AlphaFoldDB" id="L0IAC2"/>
<dbReference type="SUPFAM" id="SSF46785">
    <property type="entry name" value="Winged helix' DNA-binding domain"/>
    <property type="match status" value="1"/>
</dbReference>
<evidence type="ECO:0000256" key="1">
    <source>
        <dbReference type="SAM" id="MobiDB-lite"/>
    </source>
</evidence>